<dbReference type="PANTHER" id="PTHR43584:SF8">
    <property type="entry name" value="N-ACETYLMURAMATE ALPHA-1-PHOSPHATE URIDYLYLTRANSFERASE"/>
    <property type="match status" value="1"/>
</dbReference>
<evidence type="ECO:0000313" key="5">
    <source>
        <dbReference type="Proteomes" id="UP000093053"/>
    </source>
</evidence>
<dbReference type="InterPro" id="IPR050065">
    <property type="entry name" value="GlmU-like"/>
</dbReference>
<protein>
    <recommendedName>
        <fullName evidence="3">MobA-like NTP transferase domain-containing protein</fullName>
    </recommendedName>
</protein>
<evidence type="ECO:0000256" key="2">
    <source>
        <dbReference type="ARBA" id="ARBA00022695"/>
    </source>
</evidence>
<organism evidence="4 5">
    <name type="scientific">Lentzea guizhouensis</name>
    <dbReference type="NCBI Taxonomy" id="1586287"/>
    <lineage>
        <taxon>Bacteria</taxon>
        <taxon>Bacillati</taxon>
        <taxon>Actinomycetota</taxon>
        <taxon>Actinomycetes</taxon>
        <taxon>Pseudonocardiales</taxon>
        <taxon>Pseudonocardiaceae</taxon>
        <taxon>Lentzea</taxon>
    </lineage>
</organism>
<accession>A0A1B2HPN9</accession>
<dbReference type="KEGG" id="led:BBK82_30195"/>
<dbReference type="InterPro" id="IPR025877">
    <property type="entry name" value="MobA-like_NTP_Trfase"/>
</dbReference>
<gene>
    <name evidence="4" type="ORF">BBK82_30195</name>
</gene>
<feature type="domain" description="MobA-like NTP transferase" evidence="3">
    <location>
        <begin position="3"/>
        <end position="121"/>
    </location>
</feature>
<dbReference type="Gene3D" id="3.90.550.10">
    <property type="entry name" value="Spore Coat Polysaccharide Biosynthesis Protein SpsA, Chain A"/>
    <property type="match status" value="1"/>
</dbReference>
<keyword evidence="5" id="KW-1185">Reference proteome</keyword>
<evidence type="ECO:0000313" key="4">
    <source>
        <dbReference type="EMBL" id="ANZ39680.1"/>
    </source>
</evidence>
<dbReference type="PANTHER" id="PTHR43584">
    <property type="entry name" value="NUCLEOTIDYL TRANSFERASE"/>
    <property type="match status" value="1"/>
</dbReference>
<dbReference type="Proteomes" id="UP000093053">
    <property type="component" value="Chromosome"/>
</dbReference>
<dbReference type="RefSeq" id="WP_065918021.1">
    <property type="nucleotide sequence ID" value="NZ_CP016793.1"/>
</dbReference>
<evidence type="ECO:0000259" key="3">
    <source>
        <dbReference type="Pfam" id="PF12804"/>
    </source>
</evidence>
<dbReference type="CDD" id="cd02523">
    <property type="entry name" value="PC_cytidylyltransferase"/>
    <property type="match status" value="1"/>
</dbReference>
<name>A0A1B2HPN9_9PSEU</name>
<reference evidence="4 5" key="1">
    <citation type="submission" date="2016-07" db="EMBL/GenBank/DDBJ databases">
        <title>Complete genome sequence of the Lentzea guizhouensis DHS C013.</title>
        <authorList>
            <person name="Cao C."/>
        </authorList>
    </citation>
    <scope>NUCLEOTIDE SEQUENCE [LARGE SCALE GENOMIC DNA]</scope>
    <source>
        <strain evidence="4 5">DHS C013</strain>
    </source>
</reference>
<dbReference type="SUPFAM" id="SSF53448">
    <property type="entry name" value="Nucleotide-diphospho-sugar transferases"/>
    <property type="match status" value="1"/>
</dbReference>
<keyword evidence="1" id="KW-0808">Transferase</keyword>
<proteinExistence type="predicted"/>
<keyword evidence="2" id="KW-0548">Nucleotidyltransferase</keyword>
<dbReference type="AlphaFoldDB" id="A0A1B2HPN9"/>
<sequence length="247" mass="26798">MKAIVLAAGNGARMRPHTDDRPKCLIELNGRTLLDRQVSALRAGGADEIGVVTGWQGARFAGLGLHTFENPRWADSTMVESLAAAGDWLTDEPVIVSYGDIVFSAATVRSLVRSAAEVAVAYDTEWETVWRQRFDDPLSDAETFKIDADGWVTDIGTRPRSLADVRGQYMGLLRLTPPSWAVLRNARAAGAEIAALDMTGLLGHLIRTGLRVAGVPNDGPWWEFDSPSDVEPGLRVLDSLDAEQEGE</sequence>
<dbReference type="Pfam" id="PF12804">
    <property type="entry name" value="NTP_transf_3"/>
    <property type="match status" value="1"/>
</dbReference>
<dbReference type="InterPro" id="IPR029044">
    <property type="entry name" value="Nucleotide-diphossugar_trans"/>
</dbReference>
<dbReference type="STRING" id="1586287.BBK82_30195"/>
<dbReference type="OrthoDB" id="3618661at2"/>
<dbReference type="GO" id="GO:0016779">
    <property type="term" value="F:nucleotidyltransferase activity"/>
    <property type="evidence" value="ECO:0007669"/>
    <property type="project" value="UniProtKB-KW"/>
</dbReference>
<dbReference type="EMBL" id="CP016793">
    <property type="protein sequence ID" value="ANZ39680.1"/>
    <property type="molecule type" value="Genomic_DNA"/>
</dbReference>
<evidence type="ECO:0000256" key="1">
    <source>
        <dbReference type="ARBA" id="ARBA00022679"/>
    </source>
</evidence>